<gene>
    <name evidence="1" type="ORF">NZD86_14180</name>
</gene>
<evidence type="ECO:0000313" key="1">
    <source>
        <dbReference type="EMBL" id="WAH35445.1"/>
    </source>
</evidence>
<keyword evidence="2" id="KW-1185">Reference proteome</keyword>
<organism evidence="1 2">
    <name type="scientific">Alicyclobacillus dauci</name>
    <dbReference type="NCBI Taxonomy" id="1475485"/>
    <lineage>
        <taxon>Bacteria</taxon>
        <taxon>Bacillati</taxon>
        <taxon>Bacillota</taxon>
        <taxon>Bacilli</taxon>
        <taxon>Bacillales</taxon>
        <taxon>Alicyclobacillaceae</taxon>
        <taxon>Alicyclobacillus</taxon>
    </lineage>
</organism>
<protein>
    <recommendedName>
        <fullName evidence="3">Outer membrane lipoprotein-sorting protein</fullName>
    </recommendedName>
</protein>
<reference evidence="1" key="1">
    <citation type="submission" date="2022-08" db="EMBL/GenBank/DDBJ databases">
        <title>Alicyclobacillus dauci DSM2870, complete genome.</title>
        <authorList>
            <person name="Wang Q."/>
            <person name="Cai R."/>
            <person name="Wang Z."/>
        </authorList>
    </citation>
    <scope>NUCLEOTIDE SEQUENCE</scope>
    <source>
        <strain evidence="1">DSM 28700</strain>
    </source>
</reference>
<dbReference type="RefSeq" id="WP_268042703.1">
    <property type="nucleotide sequence ID" value="NZ_CP104064.1"/>
</dbReference>
<evidence type="ECO:0008006" key="3">
    <source>
        <dbReference type="Google" id="ProtNLM"/>
    </source>
</evidence>
<dbReference type="EMBL" id="CP104064">
    <property type="protein sequence ID" value="WAH35445.1"/>
    <property type="molecule type" value="Genomic_DNA"/>
</dbReference>
<evidence type="ECO:0000313" key="2">
    <source>
        <dbReference type="Proteomes" id="UP001164803"/>
    </source>
</evidence>
<name>A0ABY6YXU7_9BACL</name>
<sequence length="262" mass="28522">MTKKFRVKSAVMVAVCLAGLTGCTPSVQRPSIASATATKVTQTNVSWSALAQAVAKTSAASMYKIQSTVSLQNGSSHTSFTVYGTVNLPDKISVQVHENNFNISFYQQGKVAYADEQGQWNQTNALSNIDAFGGYQQIVHAAMADNLPLEKMNRTYVTDEYCDVYRVTMPDSTATVPAFLQSLSALESKGEVAVKEPIQYIFYVGETSGYIRQVQTQSVNSVNQVGPVATNTSTLFYDLDQEKVAQIQIPNSLVKQLENTGQ</sequence>
<accession>A0ABY6YXU7</accession>
<proteinExistence type="predicted"/>
<dbReference type="PROSITE" id="PS51257">
    <property type="entry name" value="PROKAR_LIPOPROTEIN"/>
    <property type="match status" value="1"/>
</dbReference>
<dbReference type="Proteomes" id="UP001164803">
    <property type="component" value="Chromosome"/>
</dbReference>